<evidence type="ECO:0000313" key="3">
    <source>
        <dbReference type="Proteomes" id="UP000472276"/>
    </source>
</evidence>
<protein>
    <submittedName>
        <fullName evidence="2">Uncharacterized protein</fullName>
    </submittedName>
</protein>
<gene>
    <name evidence="2" type="primary">si:ch211-196f5.2</name>
</gene>
<keyword evidence="3" id="KW-1185">Reference proteome</keyword>
<organism evidence="2 3">
    <name type="scientific">Oreochromis aureus</name>
    <name type="common">Israeli tilapia</name>
    <name type="synonym">Chromis aureus</name>
    <dbReference type="NCBI Taxonomy" id="47969"/>
    <lineage>
        <taxon>Eukaryota</taxon>
        <taxon>Metazoa</taxon>
        <taxon>Chordata</taxon>
        <taxon>Craniata</taxon>
        <taxon>Vertebrata</taxon>
        <taxon>Euteleostomi</taxon>
        <taxon>Actinopterygii</taxon>
        <taxon>Neopterygii</taxon>
        <taxon>Teleostei</taxon>
        <taxon>Neoteleostei</taxon>
        <taxon>Acanthomorphata</taxon>
        <taxon>Ovalentaria</taxon>
        <taxon>Cichlomorphae</taxon>
        <taxon>Cichliformes</taxon>
        <taxon>Cichlidae</taxon>
        <taxon>African cichlids</taxon>
        <taxon>Pseudocrenilabrinae</taxon>
        <taxon>Oreochromini</taxon>
        <taxon>Oreochromis</taxon>
    </lineage>
</organism>
<name>A0AAZ1Y184_OREAU</name>
<dbReference type="AlphaFoldDB" id="A0AAZ1Y184"/>
<feature type="region of interest" description="Disordered" evidence="1">
    <location>
        <begin position="119"/>
        <end position="140"/>
    </location>
</feature>
<evidence type="ECO:0000313" key="2">
    <source>
        <dbReference type="Ensembl" id="ENSOABP00000073543.1"/>
    </source>
</evidence>
<reference evidence="3" key="1">
    <citation type="submission" date="2020-03" db="EMBL/GenBank/DDBJ databases">
        <title>Evolution of repeat sequences and sex chromosomes of tilapia species revealed by chromosome-level genomes.</title>
        <authorList>
            <person name="Xu L."/>
            <person name="Tao W."/>
            <person name="Wang D."/>
            <person name="Zhou Q."/>
        </authorList>
    </citation>
    <scope>NUCLEOTIDE SEQUENCE [LARGE SCALE GENOMIC DNA]</scope>
    <source>
        <strain evidence="3">Israel</strain>
    </source>
</reference>
<proteinExistence type="predicted"/>
<evidence type="ECO:0000256" key="1">
    <source>
        <dbReference type="SAM" id="MobiDB-lite"/>
    </source>
</evidence>
<dbReference type="Ensembl" id="ENSOABT00000072095.1">
    <property type="protein sequence ID" value="ENSOABP00000073543.1"/>
    <property type="gene ID" value="ENSOABG00000030185.1"/>
</dbReference>
<dbReference type="Proteomes" id="UP000472276">
    <property type="component" value="Unassembled WGS sequence"/>
</dbReference>
<reference evidence="2" key="3">
    <citation type="submission" date="2025-09" db="UniProtKB">
        <authorList>
            <consortium name="Ensembl"/>
        </authorList>
    </citation>
    <scope>IDENTIFICATION</scope>
</reference>
<accession>A0AAZ1Y184</accession>
<feature type="region of interest" description="Disordered" evidence="1">
    <location>
        <begin position="1"/>
        <end position="20"/>
    </location>
</feature>
<reference evidence="2" key="2">
    <citation type="submission" date="2025-08" db="UniProtKB">
        <authorList>
            <consortium name="Ensembl"/>
        </authorList>
    </citation>
    <scope>IDENTIFICATION</scope>
</reference>
<sequence length="167" mass="18500">MEEAATVEQADGPAERKLPGSHNKMLRVIVERDIPMSVTLPIEVQPDPANQPFPFLDTTLADLGIKESEVKERVVWVDTKKTQVKNKAGKLKEKEITILEVRLWKSGDSESNLIFLFCPSGTSESPETRRQTAPGGENGLTPVQMTMALDTENKLPGFTQAQGQREI</sequence>